<evidence type="ECO:0000313" key="2">
    <source>
        <dbReference type="EMBL" id="PON68383.1"/>
    </source>
</evidence>
<feature type="compositionally biased region" description="Basic and acidic residues" evidence="1">
    <location>
        <begin position="1"/>
        <end position="10"/>
    </location>
</feature>
<proteinExistence type="predicted"/>
<keyword evidence="3" id="KW-1185">Reference proteome</keyword>
<reference evidence="3" key="1">
    <citation type="submission" date="2016-06" db="EMBL/GenBank/DDBJ databases">
        <title>Parallel loss of symbiosis genes in relatives of nitrogen-fixing non-legume Parasponia.</title>
        <authorList>
            <person name="Van Velzen R."/>
            <person name="Holmer R."/>
            <person name="Bu F."/>
            <person name="Rutten L."/>
            <person name="Van Zeijl A."/>
            <person name="Liu W."/>
            <person name="Santuari L."/>
            <person name="Cao Q."/>
            <person name="Sharma T."/>
            <person name="Shen D."/>
            <person name="Roswanjaya Y."/>
            <person name="Wardhani T."/>
            <person name="Kalhor M.S."/>
            <person name="Jansen J."/>
            <person name="Van den Hoogen J."/>
            <person name="Gungor B."/>
            <person name="Hartog M."/>
            <person name="Hontelez J."/>
            <person name="Verver J."/>
            <person name="Yang W.-C."/>
            <person name="Schijlen E."/>
            <person name="Repin R."/>
            <person name="Schilthuizen M."/>
            <person name="Schranz E."/>
            <person name="Heidstra R."/>
            <person name="Miyata K."/>
            <person name="Fedorova E."/>
            <person name="Kohlen W."/>
            <person name="Bisseling T."/>
            <person name="Smit S."/>
            <person name="Geurts R."/>
        </authorList>
    </citation>
    <scope>NUCLEOTIDE SEQUENCE [LARGE SCALE GENOMIC DNA]</scope>
    <source>
        <strain evidence="3">cv. RG33-2</strain>
    </source>
</reference>
<name>A0A2P5D4Z9_TREOI</name>
<dbReference type="Proteomes" id="UP000237000">
    <property type="component" value="Unassembled WGS sequence"/>
</dbReference>
<feature type="non-terminal residue" evidence="2">
    <location>
        <position position="52"/>
    </location>
</feature>
<gene>
    <name evidence="2" type="ORF">TorRG33x02_262350</name>
</gene>
<feature type="compositionally biased region" description="Polar residues" evidence="1">
    <location>
        <begin position="14"/>
        <end position="29"/>
    </location>
</feature>
<comment type="caution">
    <text evidence="2">The sequence shown here is derived from an EMBL/GenBank/DDBJ whole genome shotgun (WGS) entry which is preliminary data.</text>
</comment>
<accession>A0A2P5D4Z9</accession>
<evidence type="ECO:0000313" key="3">
    <source>
        <dbReference type="Proteomes" id="UP000237000"/>
    </source>
</evidence>
<dbReference type="InParanoid" id="A0A2P5D4Z9"/>
<sequence length="52" mass="5722">MRLDNSDKLRNGNIGLTASRKNARTTKASVPSPFESVVRKIEGSCSKPFVKE</sequence>
<feature type="region of interest" description="Disordered" evidence="1">
    <location>
        <begin position="1"/>
        <end position="31"/>
    </location>
</feature>
<organism evidence="2 3">
    <name type="scientific">Trema orientale</name>
    <name type="common">Charcoal tree</name>
    <name type="synonym">Celtis orientalis</name>
    <dbReference type="NCBI Taxonomy" id="63057"/>
    <lineage>
        <taxon>Eukaryota</taxon>
        <taxon>Viridiplantae</taxon>
        <taxon>Streptophyta</taxon>
        <taxon>Embryophyta</taxon>
        <taxon>Tracheophyta</taxon>
        <taxon>Spermatophyta</taxon>
        <taxon>Magnoliopsida</taxon>
        <taxon>eudicotyledons</taxon>
        <taxon>Gunneridae</taxon>
        <taxon>Pentapetalae</taxon>
        <taxon>rosids</taxon>
        <taxon>fabids</taxon>
        <taxon>Rosales</taxon>
        <taxon>Cannabaceae</taxon>
        <taxon>Trema</taxon>
    </lineage>
</organism>
<dbReference type="OrthoDB" id="20282at2759"/>
<dbReference type="EMBL" id="JXTC01000296">
    <property type="protein sequence ID" value="PON68383.1"/>
    <property type="molecule type" value="Genomic_DNA"/>
</dbReference>
<dbReference type="AlphaFoldDB" id="A0A2P5D4Z9"/>
<protein>
    <submittedName>
        <fullName evidence="2">Uncharacterized protein</fullName>
    </submittedName>
</protein>
<evidence type="ECO:0000256" key="1">
    <source>
        <dbReference type="SAM" id="MobiDB-lite"/>
    </source>
</evidence>